<dbReference type="Proteomes" id="UP001145742">
    <property type="component" value="Unassembled WGS sequence"/>
</dbReference>
<comment type="caution">
    <text evidence="2">The sequence shown here is derived from an EMBL/GenBank/DDBJ whole genome shotgun (WGS) entry which is preliminary data.</text>
</comment>
<feature type="domain" description="Reverse transcriptase" evidence="1">
    <location>
        <begin position="1"/>
        <end position="113"/>
    </location>
</feature>
<evidence type="ECO:0000259" key="1">
    <source>
        <dbReference type="PROSITE" id="PS50878"/>
    </source>
</evidence>
<keyword evidence="3" id="KW-1185">Reference proteome</keyword>
<sequence>MDLIWVRNCQDGCSQRVVVHGSLSRWRPVTSGVPQGSVLEPVLFSIFTNDTNREIDCRFAGDTKLNGAVDTTDRLYAIQRDSDKLEKEPHKNLMKFNMSKCKVLHLCWGNLKT</sequence>
<evidence type="ECO:0000313" key="3">
    <source>
        <dbReference type="Proteomes" id="UP001145742"/>
    </source>
</evidence>
<dbReference type="PROSITE" id="PS50878">
    <property type="entry name" value="RT_POL"/>
    <property type="match status" value="1"/>
</dbReference>
<organism evidence="2 3">
    <name type="scientific">Willisornis vidua</name>
    <name type="common">Xingu scale-backed antbird</name>
    <dbReference type="NCBI Taxonomy" id="1566151"/>
    <lineage>
        <taxon>Eukaryota</taxon>
        <taxon>Metazoa</taxon>
        <taxon>Chordata</taxon>
        <taxon>Craniata</taxon>
        <taxon>Vertebrata</taxon>
        <taxon>Euteleostomi</taxon>
        <taxon>Archelosauria</taxon>
        <taxon>Archosauria</taxon>
        <taxon>Dinosauria</taxon>
        <taxon>Saurischia</taxon>
        <taxon>Theropoda</taxon>
        <taxon>Coelurosauria</taxon>
        <taxon>Aves</taxon>
        <taxon>Neognathae</taxon>
        <taxon>Neoaves</taxon>
        <taxon>Telluraves</taxon>
        <taxon>Australaves</taxon>
        <taxon>Passeriformes</taxon>
        <taxon>Thamnophilidae</taxon>
        <taxon>Willisornis</taxon>
    </lineage>
</organism>
<protein>
    <submittedName>
        <fullName evidence="2">Rna-directed dna polymerase from mobile element jockey-like</fullName>
    </submittedName>
</protein>
<dbReference type="InterPro" id="IPR000477">
    <property type="entry name" value="RT_dom"/>
</dbReference>
<dbReference type="PANTHER" id="PTHR33332">
    <property type="entry name" value="REVERSE TRANSCRIPTASE DOMAIN-CONTAINING PROTEIN"/>
    <property type="match status" value="1"/>
</dbReference>
<proteinExistence type="predicted"/>
<evidence type="ECO:0000313" key="2">
    <source>
        <dbReference type="EMBL" id="KAJ7417348.1"/>
    </source>
</evidence>
<reference evidence="2" key="1">
    <citation type="submission" date="2019-10" db="EMBL/GenBank/DDBJ databases">
        <authorList>
            <person name="Soares A.E.R."/>
            <person name="Aleixo A."/>
            <person name="Schneider P."/>
            <person name="Miyaki C.Y."/>
            <person name="Schneider M.P."/>
            <person name="Mello C."/>
            <person name="Vasconcelos A.T.R."/>
        </authorList>
    </citation>
    <scope>NUCLEOTIDE SEQUENCE</scope>
    <source>
        <tissue evidence="2">Muscle</tissue>
    </source>
</reference>
<name>A0ABQ9DFF2_9PASS</name>
<gene>
    <name evidence="2" type="ORF">WISP_64884</name>
</gene>
<accession>A0ABQ9DFF2</accession>
<dbReference type="EMBL" id="WHWB01033766">
    <property type="protein sequence ID" value="KAJ7417348.1"/>
    <property type="molecule type" value="Genomic_DNA"/>
</dbReference>